<dbReference type="SUPFAM" id="SSF57756">
    <property type="entry name" value="Retrovirus zinc finger-like domains"/>
    <property type="match status" value="1"/>
</dbReference>
<keyword evidence="6" id="KW-1185">Reference proteome</keyword>
<dbReference type="Proteomes" id="UP000765509">
    <property type="component" value="Unassembled WGS sequence"/>
</dbReference>
<evidence type="ECO:0000256" key="2">
    <source>
        <dbReference type="PROSITE-ProRule" id="PRU00047"/>
    </source>
</evidence>
<keyword evidence="2" id="KW-0863">Zinc-finger</keyword>
<dbReference type="InterPro" id="IPR001878">
    <property type="entry name" value="Znf_CCHC"/>
</dbReference>
<name>A0A9Q3JLE1_9BASI</name>
<dbReference type="PROSITE" id="PS50158">
    <property type="entry name" value="ZF_CCHC"/>
    <property type="match status" value="1"/>
</dbReference>
<proteinExistence type="predicted"/>
<dbReference type="Gene3D" id="4.10.60.10">
    <property type="entry name" value="Zinc finger, CCHC-type"/>
    <property type="match status" value="1"/>
</dbReference>
<dbReference type="InterPro" id="IPR036875">
    <property type="entry name" value="Znf_CCHC_sf"/>
</dbReference>
<keyword evidence="2" id="KW-0862">Zinc</keyword>
<evidence type="ECO:0000259" key="4">
    <source>
        <dbReference type="PROSITE" id="PS50158"/>
    </source>
</evidence>
<accession>A0A9Q3JLE1</accession>
<dbReference type="GO" id="GO:0003676">
    <property type="term" value="F:nucleic acid binding"/>
    <property type="evidence" value="ECO:0007669"/>
    <property type="project" value="InterPro"/>
</dbReference>
<dbReference type="GO" id="GO:0008270">
    <property type="term" value="F:zinc ion binding"/>
    <property type="evidence" value="ECO:0007669"/>
    <property type="project" value="UniProtKB-KW"/>
</dbReference>
<evidence type="ECO:0000313" key="5">
    <source>
        <dbReference type="EMBL" id="MBW0563814.1"/>
    </source>
</evidence>
<dbReference type="AlphaFoldDB" id="A0A9Q3JLE1"/>
<evidence type="ECO:0000256" key="1">
    <source>
        <dbReference type="ARBA" id="ARBA00022664"/>
    </source>
</evidence>
<feature type="region of interest" description="Disordered" evidence="3">
    <location>
        <begin position="1"/>
        <end position="41"/>
    </location>
</feature>
<evidence type="ECO:0000256" key="3">
    <source>
        <dbReference type="SAM" id="MobiDB-lite"/>
    </source>
</evidence>
<dbReference type="GO" id="GO:0006397">
    <property type="term" value="P:mRNA processing"/>
    <property type="evidence" value="ECO:0007669"/>
    <property type="project" value="UniProtKB-KW"/>
</dbReference>
<protein>
    <recommendedName>
        <fullName evidence="4">CCHC-type domain-containing protein</fullName>
    </recommendedName>
</protein>
<keyword evidence="2" id="KW-0479">Metal-binding</keyword>
<organism evidence="5 6">
    <name type="scientific">Austropuccinia psidii MF-1</name>
    <dbReference type="NCBI Taxonomy" id="1389203"/>
    <lineage>
        <taxon>Eukaryota</taxon>
        <taxon>Fungi</taxon>
        <taxon>Dikarya</taxon>
        <taxon>Basidiomycota</taxon>
        <taxon>Pucciniomycotina</taxon>
        <taxon>Pucciniomycetes</taxon>
        <taxon>Pucciniales</taxon>
        <taxon>Sphaerophragmiaceae</taxon>
        <taxon>Austropuccinia</taxon>
    </lineage>
</organism>
<gene>
    <name evidence="5" type="ORF">O181_103529</name>
</gene>
<keyword evidence="1" id="KW-0507">mRNA processing</keyword>
<sequence>MQRQPKLHPDDISNTLQDVRKRKNIDKPKERVAVVTKKKNSCHNCGSTDHYSNYCPNSKKKVYSIEQVPEEESPTEDSESYSMGNTIREKCDEDQDPREEFIVEYQEETQLEIQDIKLEPGMPQDTENKNICKHTQYSQRFLVKPTKLMACIHGTATNMAVCTEDSQHPFIIDSRAHCSIVAIDYLENHFPNLEKKLLPTKENNFGSASGRIKSIGKIIKEKIIPYRKGNIRFNPEFV</sequence>
<feature type="domain" description="CCHC-type" evidence="4">
    <location>
        <begin position="42"/>
        <end position="57"/>
    </location>
</feature>
<comment type="caution">
    <text evidence="5">The sequence shown here is derived from an EMBL/GenBank/DDBJ whole genome shotgun (WGS) entry which is preliminary data.</text>
</comment>
<reference evidence="5" key="1">
    <citation type="submission" date="2021-03" db="EMBL/GenBank/DDBJ databases">
        <title>Draft genome sequence of rust myrtle Austropuccinia psidii MF-1, a brazilian biotype.</title>
        <authorList>
            <person name="Quecine M.C."/>
            <person name="Pachon D.M.R."/>
            <person name="Bonatelli M.L."/>
            <person name="Correr F.H."/>
            <person name="Franceschini L.M."/>
            <person name="Leite T.F."/>
            <person name="Margarido G.R.A."/>
            <person name="Almeida C.A."/>
            <person name="Ferrarezi J.A."/>
            <person name="Labate C.A."/>
        </authorList>
    </citation>
    <scope>NUCLEOTIDE SEQUENCE</scope>
    <source>
        <strain evidence="5">MF-1</strain>
    </source>
</reference>
<dbReference type="EMBL" id="AVOT02074796">
    <property type="protein sequence ID" value="MBW0563814.1"/>
    <property type="molecule type" value="Genomic_DNA"/>
</dbReference>
<evidence type="ECO:0000313" key="6">
    <source>
        <dbReference type="Proteomes" id="UP000765509"/>
    </source>
</evidence>